<accession>A0ABT2NR28</accession>
<reference evidence="3" key="1">
    <citation type="submission" date="2023-07" db="EMBL/GenBank/DDBJ databases">
        <title>Defluviimonas sediminis sp. nov., isolated from mangrove sediment.</title>
        <authorList>
            <person name="Liu L."/>
            <person name="Li J."/>
            <person name="Huang Y."/>
            <person name="Pan J."/>
            <person name="Li M."/>
        </authorList>
    </citation>
    <scope>NUCLEOTIDE SEQUENCE [LARGE SCALE GENOMIC DNA]</scope>
    <source>
        <strain evidence="3">FT324</strain>
    </source>
</reference>
<dbReference type="RefSeq" id="WP_261497023.1">
    <property type="nucleotide sequence ID" value="NZ_JAOCQF010000003.1"/>
</dbReference>
<comment type="caution">
    <text evidence="2">The sequence shown here is derived from an EMBL/GenBank/DDBJ whole genome shotgun (WGS) entry which is preliminary data.</text>
</comment>
<organism evidence="2 3">
    <name type="scientific">Albidovulum sediminis</name>
    <dbReference type="NCBI Taxonomy" id="3066345"/>
    <lineage>
        <taxon>Bacteria</taxon>
        <taxon>Pseudomonadati</taxon>
        <taxon>Pseudomonadota</taxon>
        <taxon>Alphaproteobacteria</taxon>
        <taxon>Rhodobacterales</taxon>
        <taxon>Paracoccaceae</taxon>
        <taxon>Albidovulum</taxon>
    </lineage>
</organism>
<feature type="signal peptide" evidence="1">
    <location>
        <begin position="1"/>
        <end position="21"/>
    </location>
</feature>
<name>A0ABT2NR28_9RHOB</name>
<keyword evidence="1" id="KW-0732">Signal</keyword>
<dbReference type="Gene3D" id="3.50.70.20">
    <property type="entry name" value="Cytochrome P460"/>
    <property type="match status" value="1"/>
</dbReference>
<evidence type="ECO:0000313" key="2">
    <source>
        <dbReference type="EMBL" id="MCT8331140.1"/>
    </source>
</evidence>
<evidence type="ECO:0000256" key="1">
    <source>
        <dbReference type="SAM" id="SignalP"/>
    </source>
</evidence>
<gene>
    <name evidence="2" type="ORF">N5I32_16595</name>
</gene>
<feature type="chain" id="PRO_5047215289" description="Cytochrome P460 domain-containing protein" evidence="1">
    <location>
        <begin position="22"/>
        <end position="180"/>
    </location>
</feature>
<sequence length="180" mass="19468">MNTKLTSLVVALALAAGAAQAQDMPFGSDADVEYAKRIWEVMAANRLSGPGMIRATPYEGTDPHGMMLETFYTTATIDGHEGDLIVKRNFGPEGVTADEALADPDKHLGAYTVMFRREAGYDADNKDWFWVKYLPDGSVDKMPDGPAMAGRVAKGMDDGCIACHQGGGEDLVFTSEHLKY</sequence>
<evidence type="ECO:0008006" key="4">
    <source>
        <dbReference type="Google" id="ProtNLM"/>
    </source>
</evidence>
<dbReference type="Proteomes" id="UP001205601">
    <property type="component" value="Unassembled WGS sequence"/>
</dbReference>
<dbReference type="InterPro" id="IPR038142">
    <property type="entry name" value="Cytochrome_P460_sp"/>
</dbReference>
<dbReference type="CDD" id="cd20716">
    <property type="entry name" value="cyt_P460_fam"/>
    <property type="match status" value="1"/>
</dbReference>
<dbReference type="EMBL" id="JAOCQF010000003">
    <property type="protein sequence ID" value="MCT8331140.1"/>
    <property type="molecule type" value="Genomic_DNA"/>
</dbReference>
<proteinExistence type="predicted"/>
<evidence type="ECO:0000313" key="3">
    <source>
        <dbReference type="Proteomes" id="UP001205601"/>
    </source>
</evidence>
<keyword evidence="3" id="KW-1185">Reference proteome</keyword>
<protein>
    <recommendedName>
        <fullName evidence="4">Cytochrome P460 domain-containing protein</fullName>
    </recommendedName>
</protein>